<evidence type="ECO:0000259" key="9">
    <source>
        <dbReference type="Pfam" id="PF02729"/>
    </source>
</evidence>
<comment type="pathway">
    <text evidence="1 7">Pyrimidine metabolism; UMP biosynthesis via de novo pathway; (S)-dihydroorotate from bicarbonate: step 2/3.</text>
</comment>
<keyword evidence="3 7" id="KW-0808">Transferase</keyword>
<dbReference type="GO" id="GO:0044205">
    <property type="term" value="P:'de novo' UMP biosynthetic process"/>
    <property type="evidence" value="ECO:0007669"/>
    <property type="project" value="UniProtKB-UniRule"/>
</dbReference>
<comment type="function">
    <text evidence="5 7">Catalyzes the condensation of carbamoyl phosphate and aspartate to form carbamoyl aspartate and inorganic phosphate, the committed step in the de novo pyrimidine nucleotide biosynthesis pathway.</text>
</comment>
<evidence type="ECO:0000256" key="6">
    <source>
        <dbReference type="ARBA" id="ARBA00048859"/>
    </source>
</evidence>
<dbReference type="Pfam" id="PF00185">
    <property type="entry name" value="OTCace"/>
    <property type="match status" value="1"/>
</dbReference>
<dbReference type="HAMAP" id="MF_00001">
    <property type="entry name" value="Asp_carb_tr"/>
    <property type="match status" value="1"/>
</dbReference>
<name>A0AAU8GE82_9CHLR</name>
<dbReference type="NCBIfam" id="TIGR00670">
    <property type="entry name" value="asp_carb_tr"/>
    <property type="match status" value="1"/>
</dbReference>
<reference evidence="10" key="1">
    <citation type="submission" date="2024-06" db="EMBL/GenBank/DDBJ databases">
        <title>A Novel Isolate, Dehalogenimonas sp. Strain 4OHTPN, Dechlorinates Aromatic 4 Hydroxy chlorothalonil by a Novel Reductive Dehalogenase.</title>
        <authorList>
            <person name="Liu G."/>
        </authorList>
    </citation>
    <scope>NUCLEOTIDE SEQUENCE</scope>
    <source>
        <strain evidence="10">4OHTPN</strain>
    </source>
</reference>
<feature type="binding site" evidence="7">
    <location>
        <position position="278"/>
    </location>
    <ligand>
        <name>carbamoyl phosphate</name>
        <dbReference type="ChEBI" id="CHEBI:58228"/>
    </ligand>
</feature>
<dbReference type="InterPro" id="IPR006130">
    <property type="entry name" value="Asp/Orn_carbamoylTrfase"/>
</dbReference>
<dbReference type="PANTHER" id="PTHR45753">
    <property type="entry name" value="ORNITHINE CARBAMOYLTRANSFERASE, MITOCHONDRIAL"/>
    <property type="match status" value="1"/>
</dbReference>
<evidence type="ECO:0000256" key="4">
    <source>
        <dbReference type="ARBA" id="ARBA00022975"/>
    </source>
</evidence>
<dbReference type="Gene3D" id="3.40.50.1370">
    <property type="entry name" value="Aspartate/ornithine carbamoyltransferase"/>
    <property type="match status" value="2"/>
</dbReference>
<sequence>MLDETAAKPNAWNHRHLLDVDDFSAEEFQLVFETADAMREILARPIKKVPALRGQTVVNLFYENSTRTRASFEIAAKNLSADVLNVTSTASSIAKGESLIDTLKTLEALGANIIVMRHNLSGAPHVAAKYSKANIINAGDGWHAHPTQALLDLYTIRKHKGNLNGLKVAIIGDVRHSRVAHSNIWGMTRLGMKVTVCGPPTLLPYGLDNPCGLFPEVRIETDVEKAVENADVVMALRLQRERQQSGLLPSVAEYVRRFQVSQDRLKRAKSDVLVMHPGPVNEDIELAAESAYGDKSVINEQVQNGVAVRMAVLYLLTGKQGEL</sequence>
<dbReference type="GO" id="GO:0016597">
    <property type="term" value="F:amino acid binding"/>
    <property type="evidence" value="ECO:0007669"/>
    <property type="project" value="InterPro"/>
</dbReference>
<dbReference type="NCBIfam" id="NF002032">
    <property type="entry name" value="PRK00856.1"/>
    <property type="match status" value="1"/>
</dbReference>
<keyword evidence="4 7" id="KW-0665">Pyrimidine biosynthesis</keyword>
<dbReference type="GO" id="GO:0006207">
    <property type="term" value="P:'de novo' pyrimidine nucleobase biosynthetic process"/>
    <property type="evidence" value="ECO:0007669"/>
    <property type="project" value="InterPro"/>
</dbReference>
<feature type="domain" description="Aspartate/ornithine carbamoyltransferase carbamoyl-P binding" evidence="9">
    <location>
        <begin position="15"/>
        <end position="157"/>
    </location>
</feature>
<dbReference type="SUPFAM" id="SSF53671">
    <property type="entry name" value="Aspartate/ornithine carbamoyltransferase"/>
    <property type="match status" value="1"/>
</dbReference>
<dbReference type="GO" id="GO:0005829">
    <property type="term" value="C:cytosol"/>
    <property type="evidence" value="ECO:0007669"/>
    <property type="project" value="TreeGrafter"/>
</dbReference>
<dbReference type="InterPro" id="IPR036901">
    <property type="entry name" value="Asp/Orn_carbamoylTrfase_sf"/>
</dbReference>
<dbReference type="PRINTS" id="PR00101">
    <property type="entry name" value="ATCASE"/>
</dbReference>
<feature type="binding site" evidence="7">
    <location>
        <position position="178"/>
    </location>
    <ligand>
        <name>L-aspartate</name>
        <dbReference type="ChEBI" id="CHEBI:29991"/>
    </ligand>
</feature>
<evidence type="ECO:0000256" key="3">
    <source>
        <dbReference type="ARBA" id="ARBA00022679"/>
    </source>
</evidence>
<proteinExistence type="inferred from homology"/>
<feature type="binding site" evidence="7">
    <location>
        <position position="148"/>
    </location>
    <ligand>
        <name>carbamoyl phosphate</name>
        <dbReference type="ChEBI" id="CHEBI:58228"/>
    </ligand>
</feature>
<feature type="binding site" evidence="7">
    <location>
        <position position="145"/>
    </location>
    <ligand>
        <name>carbamoyl phosphate</name>
        <dbReference type="ChEBI" id="CHEBI:58228"/>
    </ligand>
</feature>
<dbReference type="GO" id="GO:0006520">
    <property type="term" value="P:amino acid metabolic process"/>
    <property type="evidence" value="ECO:0007669"/>
    <property type="project" value="InterPro"/>
</dbReference>
<comment type="subunit">
    <text evidence="7">Heterododecamer (2C3:3R2) of six catalytic PyrB chains organized as two trimers (C3), and six regulatory PyrI chains organized as three dimers (R2).</text>
</comment>
<dbReference type="InterPro" id="IPR002082">
    <property type="entry name" value="Asp_carbamoyltransf"/>
</dbReference>
<evidence type="ECO:0000256" key="2">
    <source>
        <dbReference type="ARBA" id="ARBA00008896"/>
    </source>
</evidence>
<evidence type="ECO:0000259" key="8">
    <source>
        <dbReference type="Pfam" id="PF00185"/>
    </source>
</evidence>
<comment type="similarity">
    <text evidence="2 7">Belongs to the aspartate/ornithine carbamoyltransferase superfamily. ATCase family.</text>
</comment>
<dbReference type="RefSeq" id="WP_353715234.1">
    <property type="nucleotide sequence ID" value="NZ_CP159307.1"/>
</dbReference>
<dbReference type="PANTHER" id="PTHR45753:SF6">
    <property type="entry name" value="ASPARTATE CARBAMOYLTRANSFERASE"/>
    <property type="match status" value="1"/>
</dbReference>
<feature type="binding site" evidence="7">
    <location>
        <position position="95"/>
    </location>
    <ligand>
        <name>L-aspartate</name>
        <dbReference type="ChEBI" id="CHEBI:29991"/>
    </ligand>
</feature>
<feature type="domain" description="Aspartate/ornithine carbamoyltransferase Asp/Orn-binding" evidence="8">
    <location>
        <begin position="164"/>
        <end position="316"/>
    </location>
</feature>
<dbReference type="EC" id="2.1.3.2" evidence="7"/>
<evidence type="ECO:0000313" key="10">
    <source>
        <dbReference type="EMBL" id="XCH34048.1"/>
    </source>
</evidence>
<dbReference type="InterPro" id="IPR006132">
    <property type="entry name" value="Asp/Orn_carbamoyltranf_P-bd"/>
</dbReference>
<feature type="binding site" evidence="7">
    <location>
        <position position="68"/>
    </location>
    <ligand>
        <name>carbamoyl phosphate</name>
        <dbReference type="ChEBI" id="CHEBI:58228"/>
    </ligand>
</feature>
<evidence type="ECO:0000256" key="1">
    <source>
        <dbReference type="ARBA" id="ARBA00004852"/>
    </source>
</evidence>
<dbReference type="AlphaFoldDB" id="A0AAU8GE82"/>
<organism evidence="10">
    <name type="scientific">Dehalogenimonas sp. 4OHTPN</name>
    <dbReference type="NCBI Taxonomy" id="3166643"/>
    <lineage>
        <taxon>Bacteria</taxon>
        <taxon>Bacillati</taxon>
        <taxon>Chloroflexota</taxon>
        <taxon>Dehalococcoidia</taxon>
        <taxon>Dehalococcoidales</taxon>
        <taxon>Dehalococcoidaceae</taxon>
        <taxon>Dehalogenimonas</taxon>
    </lineage>
</organism>
<evidence type="ECO:0000256" key="7">
    <source>
        <dbReference type="HAMAP-Rule" id="MF_00001"/>
    </source>
</evidence>
<feature type="binding site" evidence="7">
    <location>
        <position position="117"/>
    </location>
    <ligand>
        <name>carbamoyl phosphate</name>
        <dbReference type="ChEBI" id="CHEBI:58228"/>
    </ligand>
</feature>
<dbReference type="GO" id="GO:0004070">
    <property type="term" value="F:aspartate carbamoyltransferase activity"/>
    <property type="evidence" value="ECO:0007669"/>
    <property type="project" value="UniProtKB-UniRule"/>
</dbReference>
<comment type="catalytic activity">
    <reaction evidence="6 7">
        <text>carbamoyl phosphate + L-aspartate = N-carbamoyl-L-aspartate + phosphate + H(+)</text>
        <dbReference type="Rhea" id="RHEA:20013"/>
        <dbReference type="ChEBI" id="CHEBI:15378"/>
        <dbReference type="ChEBI" id="CHEBI:29991"/>
        <dbReference type="ChEBI" id="CHEBI:32814"/>
        <dbReference type="ChEBI" id="CHEBI:43474"/>
        <dbReference type="ChEBI" id="CHEBI:58228"/>
        <dbReference type="EC" id="2.1.3.2"/>
    </reaction>
</comment>
<accession>A0AAU8GE82</accession>
<dbReference type="EMBL" id="CP159307">
    <property type="protein sequence ID" value="XCH34048.1"/>
    <property type="molecule type" value="Genomic_DNA"/>
</dbReference>
<dbReference type="InterPro" id="IPR006131">
    <property type="entry name" value="Asp_carbamoyltransf_Asp/Orn-bd"/>
</dbReference>
<dbReference type="Pfam" id="PF02729">
    <property type="entry name" value="OTCace_N"/>
    <property type="match status" value="1"/>
</dbReference>
<protein>
    <recommendedName>
        <fullName evidence="7">Aspartate carbamoyltransferase</fullName>
        <ecNumber evidence="7">2.1.3.2</ecNumber>
    </recommendedName>
    <alternativeName>
        <fullName evidence="7">Aspartate transcarbamylase</fullName>
        <shortName evidence="7">ATCase</shortName>
    </alternativeName>
</protein>
<evidence type="ECO:0000256" key="5">
    <source>
        <dbReference type="ARBA" id="ARBA00043884"/>
    </source>
</evidence>
<dbReference type="PRINTS" id="PR00100">
    <property type="entry name" value="AOTCASE"/>
</dbReference>
<feature type="binding site" evidence="7">
    <location>
        <position position="279"/>
    </location>
    <ligand>
        <name>carbamoyl phosphate</name>
        <dbReference type="ChEBI" id="CHEBI:58228"/>
    </ligand>
</feature>
<gene>
    <name evidence="7" type="primary">pyrB</name>
    <name evidence="10" type="ORF">ABV300_03980</name>
</gene>
<dbReference type="PROSITE" id="PS00097">
    <property type="entry name" value="CARBAMOYLTRANSFERASE"/>
    <property type="match status" value="1"/>
</dbReference>
<feature type="binding site" evidence="7">
    <location>
        <position position="67"/>
    </location>
    <ligand>
        <name>carbamoyl phosphate</name>
        <dbReference type="ChEBI" id="CHEBI:58228"/>
    </ligand>
</feature>
<feature type="binding site" evidence="7">
    <location>
        <position position="237"/>
    </location>
    <ligand>
        <name>L-aspartate</name>
        <dbReference type="ChEBI" id="CHEBI:29991"/>
    </ligand>
</feature>